<evidence type="ECO:0000313" key="3">
    <source>
        <dbReference type="Proteomes" id="UP000235916"/>
    </source>
</evidence>
<sequence>MRKAQDEQVLKAAAAEIKARRGRIAISQEELAHRADVHRSFIARLEVAQTQPSLAVLIRIAEALETDAADMVRSIVERSRNES</sequence>
<dbReference type="InterPro" id="IPR001387">
    <property type="entry name" value="Cro/C1-type_HTH"/>
</dbReference>
<dbReference type="Gene3D" id="1.10.260.40">
    <property type="entry name" value="lambda repressor-like DNA-binding domains"/>
    <property type="match status" value="1"/>
</dbReference>
<dbReference type="PROSITE" id="PS50943">
    <property type="entry name" value="HTH_CROC1"/>
    <property type="match status" value="1"/>
</dbReference>
<comment type="caution">
    <text evidence="2">The sequence shown here is derived from an EMBL/GenBank/DDBJ whole genome shotgun (WGS) entry which is preliminary data.</text>
</comment>
<dbReference type="SUPFAM" id="SSF47413">
    <property type="entry name" value="lambda repressor-like DNA-binding domains"/>
    <property type="match status" value="1"/>
</dbReference>
<dbReference type="OrthoDB" id="8858575at2"/>
<dbReference type="SMART" id="SM00530">
    <property type="entry name" value="HTH_XRE"/>
    <property type="match status" value="1"/>
</dbReference>
<organism evidence="2 3">
    <name type="scientific">Kinneretia aquatilis</name>
    <dbReference type="NCBI Taxonomy" id="2070761"/>
    <lineage>
        <taxon>Bacteria</taxon>
        <taxon>Pseudomonadati</taxon>
        <taxon>Pseudomonadota</taxon>
        <taxon>Betaproteobacteria</taxon>
        <taxon>Burkholderiales</taxon>
        <taxon>Sphaerotilaceae</taxon>
        <taxon>Roseateles</taxon>
    </lineage>
</organism>
<accession>A0A2N8KWV5</accession>
<name>A0A2N8KWV5_9BURK</name>
<proteinExistence type="predicted"/>
<dbReference type="RefSeq" id="WP_102767867.1">
    <property type="nucleotide sequence ID" value="NZ_POSP01000003.1"/>
</dbReference>
<evidence type="ECO:0000259" key="1">
    <source>
        <dbReference type="PROSITE" id="PS50943"/>
    </source>
</evidence>
<feature type="domain" description="HTH cro/C1-type" evidence="1">
    <location>
        <begin position="17"/>
        <end position="71"/>
    </location>
</feature>
<reference evidence="2 3" key="1">
    <citation type="submission" date="2018-01" db="EMBL/GenBank/DDBJ databases">
        <title>Draft genome sequence of Paucibacter aquatile CR182 isolated from freshwater of the Nakdong River.</title>
        <authorList>
            <person name="Choi A."/>
            <person name="Chung E.J."/>
        </authorList>
    </citation>
    <scope>NUCLEOTIDE SEQUENCE [LARGE SCALE GENOMIC DNA]</scope>
    <source>
        <strain evidence="2 3">CR182</strain>
    </source>
</reference>
<dbReference type="EMBL" id="POSP01000003">
    <property type="protein sequence ID" value="PND37947.1"/>
    <property type="molecule type" value="Genomic_DNA"/>
</dbReference>
<dbReference type="GO" id="GO:0003677">
    <property type="term" value="F:DNA binding"/>
    <property type="evidence" value="ECO:0007669"/>
    <property type="project" value="InterPro"/>
</dbReference>
<gene>
    <name evidence="2" type="ORF">C1O66_10690</name>
</gene>
<dbReference type="InterPro" id="IPR010982">
    <property type="entry name" value="Lambda_DNA-bd_dom_sf"/>
</dbReference>
<dbReference type="AlphaFoldDB" id="A0A2N8KWV5"/>
<keyword evidence="3" id="KW-1185">Reference proteome</keyword>
<dbReference type="Proteomes" id="UP000235916">
    <property type="component" value="Unassembled WGS sequence"/>
</dbReference>
<dbReference type="Pfam" id="PF01381">
    <property type="entry name" value="HTH_3"/>
    <property type="match status" value="1"/>
</dbReference>
<evidence type="ECO:0000313" key="2">
    <source>
        <dbReference type="EMBL" id="PND37947.1"/>
    </source>
</evidence>
<protein>
    <submittedName>
        <fullName evidence="2">XRE family transcriptional regulator</fullName>
    </submittedName>
</protein>
<dbReference type="CDD" id="cd00093">
    <property type="entry name" value="HTH_XRE"/>
    <property type="match status" value="1"/>
</dbReference>